<accession>A0ABV5NP67</accession>
<dbReference type="InterPro" id="IPR019967">
    <property type="entry name" value="F420-dep_enz_PPOX_Rv0121"/>
</dbReference>
<protein>
    <submittedName>
        <fullName evidence="3">TIGR03668 family PPOX class F420-dependent oxidoreductase</fullName>
    </submittedName>
</protein>
<proteinExistence type="predicted"/>
<keyword evidence="1" id="KW-0560">Oxidoreductase</keyword>
<dbReference type="RefSeq" id="WP_345398422.1">
    <property type="nucleotide sequence ID" value="NZ_BAAAXS010000001.1"/>
</dbReference>
<dbReference type="EMBL" id="JBHMCF010000020">
    <property type="protein sequence ID" value="MFB9472103.1"/>
    <property type="molecule type" value="Genomic_DNA"/>
</dbReference>
<dbReference type="Proteomes" id="UP001589568">
    <property type="component" value="Unassembled WGS sequence"/>
</dbReference>
<evidence type="ECO:0000313" key="4">
    <source>
        <dbReference type="Proteomes" id="UP001589568"/>
    </source>
</evidence>
<dbReference type="Pfam" id="PF01243">
    <property type="entry name" value="PNPOx_N"/>
    <property type="match status" value="1"/>
</dbReference>
<sequence>MREERAREMFAGQPVARMARLAEDGTPRIVPITFALLDGAIVTAVDHKPKTTMRLGRLRDIARDPAVSVLADHYEDDWARLWWVRADGTAEEADDPGTRERALAALAAKYAPYRERPPAGAVIRIEVTRWSAWAASP</sequence>
<reference evidence="3 4" key="1">
    <citation type="submission" date="2024-09" db="EMBL/GenBank/DDBJ databases">
        <authorList>
            <person name="Sun Q."/>
            <person name="Mori K."/>
        </authorList>
    </citation>
    <scope>NUCLEOTIDE SEQUENCE [LARGE SCALE GENOMIC DNA]</scope>
    <source>
        <strain evidence="3 4">JCM 3324</strain>
    </source>
</reference>
<gene>
    <name evidence="3" type="ORF">ACFFR3_21535</name>
</gene>
<dbReference type="InterPro" id="IPR011576">
    <property type="entry name" value="Pyridox_Oxase_N"/>
</dbReference>
<evidence type="ECO:0000256" key="1">
    <source>
        <dbReference type="ARBA" id="ARBA00023002"/>
    </source>
</evidence>
<comment type="caution">
    <text evidence="3">The sequence shown here is derived from an EMBL/GenBank/DDBJ whole genome shotgun (WGS) entry which is preliminary data.</text>
</comment>
<keyword evidence="4" id="KW-1185">Reference proteome</keyword>
<organism evidence="3 4">
    <name type="scientific">Nonomuraea salmonea</name>
    <dbReference type="NCBI Taxonomy" id="46181"/>
    <lineage>
        <taxon>Bacteria</taxon>
        <taxon>Bacillati</taxon>
        <taxon>Actinomycetota</taxon>
        <taxon>Actinomycetes</taxon>
        <taxon>Streptosporangiales</taxon>
        <taxon>Streptosporangiaceae</taxon>
        <taxon>Nonomuraea</taxon>
    </lineage>
</organism>
<dbReference type="InterPro" id="IPR012349">
    <property type="entry name" value="Split_barrel_FMN-bd"/>
</dbReference>
<evidence type="ECO:0000259" key="2">
    <source>
        <dbReference type="Pfam" id="PF01243"/>
    </source>
</evidence>
<dbReference type="PANTHER" id="PTHR35176:SF2">
    <property type="entry name" value="F420H(2)-DEPENDENT REDUCTASE RV1155"/>
    <property type="match status" value="1"/>
</dbReference>
<evidence type="ECO:0000313" key="3">
    <source>
        <dbReference type="EMBL" id="MFB9472103.1"/>
    </source>
</evidence>
<dbReference type="Gene3D" id="2.30.110.10">
    <property type="entry name" value="Electron Transport, Fmn-binding Protein, Chain A"/>
    <property type="match status" value="1"/>
</dbReference>
<feature type="domain" description="Pyridoxamine 5'-phosphate oxidase N-terminal" evidence="2">
    <location>
        <begin position="4"/>
        <end position="133"/>
    </location>
</feature>
<dbReference type="InterPro" id="IPR052019">
    <property type="entry name" value="F420H2_bilvrd_red/Heme_oxyg"/>
</dbReference>
<name>A0ABV5NP67_9ACTN</name>
<dbReference type="NCBIfam" id="TIGR03668">
    <property type="entry name" value="Rv0121_F420"/>
    <property type="match status" value="1"/>
</dbReference>
<dbReference type="PANTHER" id="PTHR35176">
    <property type="entry name" value="HEME OXYGENASE HI_0854-RELATED"/>
    <property type="match status" value="1"/>
</dbReference>
<dbReference type="SUPFAM" id="SSF50475">
    <property type="entry name" value="FMN-binding split barrel"/>
    <property type="match status" value="1"/>
</dbReference>